<keyword evidence="4" id="KW-1185">Reference proteome</keyword>
<keyword evidence="2" id="KW-0732">Signal</keyword>
<evidence type="ECO:0000313" key="4">
    <source>
        <dbReference type="Proteomes" id="UP000703269"/>
    </source>
</evidence>
<dbReference type="InterPro" id="IPR013320">
    <property type="entry name" value="ConA-like_dom_sf"/>
</dbReference>
<dbReference type="PANTHER" id="PTHR37536:SF1">
    <property type="entry name" value="ASPERGILLOPEPSIN, PUTAITVE (AFU_ORTHOLOGUE AFUA_7G01200)"/>
    <property type="match status" value="1"/>
</dbReference>
<reference evidence="3 4" key="1">
    <citation type="submission" date="2021-08" db="EMBL/GenBank/DDBJ databases">
        <title>Draft Genome Sequence of Phanerochaete sordida strain YK-624.</title>
        <authorList>
            <person name="Mori T."/>
            <person name="Dohra H."/>
            <person name="Suzuki T."/>
            <person name="Kawagishi H."/>
            <person name="Hirai H."/>
        </authorList>
    </citation>
    <scope>NUCLEOTIDE SEQUENCE [LARGE SCALE GENOMIC DNA]</scope>
    <source>
        <strain evidence="3 4">YK-624</strain>
    </source>
</reference>
<name>A0A9P3GM81_9APHY</name>
<accession>A0A9P3GM81</accession>
<feature type="active site" description="Proton acceptor" evidence="1">
    <location>
        <position position="187"/>
    </location>
</feature>
<evidence type="ECO:0000256" key="1">
    <source>
        <dbReference type="PIRSR" id="PIRSR600250-50"/>
    </source>
</evidence>
<dbReference type="SUPFAM" id="SSF49899">
    <property type="entry name" value="Concanavalin A-like lectins/glucanases"/>
    <property type="match status" value="1"/>
</dbReference>
<dbReference type="AlphaFoldDB" id="A0A9P3GM81"/>
<proteinExistence type="predicted"/>
<feature type="signal peptide" evidence="2">
    <location>
        <begin position="1"/>
        <end position="17"/>
    </location>
</feature>
<dbReference type="GO" id="GO:0006508">
    <property type="term" value="P:proteolysis"/>
    <property type="evidence" value="ECO:0007669"/>
    <property type="project" value="InterPro"/>
</dbReference>
<protein>
    <submittedName>
        <fullName evidence="3">Peptidase G1 domain-containing protein</fullName>
    </submittedName>
</protein>
<gene>
    <name evidence="3" type="ORF">PsYK624_130150</name>
</gene>
<dbReference type="PANTHER" id="PTHR37536">
    <property type="entry name" value="PUTATIVE (AFU_ORTHOLOGUE AFUA_3G02970)-RELATED"/>
    <property type="match status" value="1"/>
</dbReference>
<dbReference type="GO" id="GO:0070007">
    <property type="term" value="F:glutamic-type endopeptidase activity"/>
    <property type="evidence" value="ECO:0007669"/>
    <property type="project" value="InterPro"/>
</dbReference>
<feature type="chain" id="PRO_5040466712" evidence="2">
    <location>
        <begin position="18"/>
        <end position="250"/>
    </location>
</feature>
<dbReference type="OrthoDB" id="2963740at2759"/>
<organism evidence="3 4">
    <name type="scientific">Phanerochaete sordida</name>
    <dbReference type="NCBI Taxonomy" id="48140"/>
    <lineage>
        <taxon>Eukaryota</taxon>
        <taxon>Fungi</taxon>
        <taxon>Dikarya</taxon>
        <taxon>Basidiomycota</taxon>
        <taxon>Agaricomycotina</taxon>
        <taxon>Agaricomycetes</taxon>
        <taxon>Polyporales</taxon>
        <taxon>Phanerochaetaceae</taxon>
        <taxon>Phanerochaete</taxon>
    </lineage>
</organism>
<evidence type="ECO:0000256" key="2">
    <source>
        <dbReference type="SAM" id="SignalP"/>
    </source>
</evidence>
<dbReference type="InterPro" id="IPR000250">
    <property type="entry name" value="Peptidase_G1"/>
</dbReference>
<evidence type="ECO:0000313" key="3">
    <source>
        <dbReference type="EMBL" id="GJE96809.1"/>
    </source>
</evidence>
<dbReference type="InterPro" id="IPR038656">
    <property type="entry name" value="Peptidase_G1_sf"/>
</dbReference>
<comment type="caution">
    <text evidence="3">The sequence shown here is derived from an EMBL/GenBank/DDBJ whole genome shotgun (WGS) entry which is preliminary data.</text>
</comment>
<sequence>MLFSTLAIASLAASVFALPSSQEHFAAAPAAHSDGTDITTYAQYSANWAGAALRGHAGTIKEVTATIKIPTIHRPVDQPDGEYNASIWLGVDGDTCSSASARIGLDVTVNASGVIGQGWYSSNPGRRSYLTGPFNAGDSVKLRVTVNNATSGSLSMLLSDETNGKGASIGLSSSVPLCAQDALWVVEDPERNGALEPLADFTSVLFDTATVTLTTGEKIGPQGARAIEMYQGRAITYVDVQPSSVRITYL</sequence>
<dbReference type="Proteomes" id="UP000703269">
    <property type="component" value="Unassembled WGS sequence"/>
</dbReference>
<dbReference type="Pfam" id="PF01828">
    <property type="entry name" value="Peptidase_A4"/>
    <property type="match status" value="1"/>
</dbReference>
<dbReference type="EMBL" id="BPQB01000064">
    <property type="protein sequence ID" value="GJE96809.1"/>
    <property type="molecule type" value="Genomic_DNA"/>
</dbReference>
<dbReference type="Gene3D" id="2.60.120.700">
    <property type="entry name" value="Peptidase G1"/>
    <property type="match status" value="1"/>
</dbReference>
<dbReference type="CDD" id="cd13426">
    <property type="entry name" value="Peptidase_G1"/>
    <property type="match status" value="1"/>
</dbReference>
<dbReference type="PRINTS" id="PR00977">
    <property type="entry name" value="SCYTLDPTASE"/>
</dbReference>